<dbReference type="EMBL" id="JALJOR010000014">
    <property type="protein sequence ID" value="KAK9806297.1"/>
    <property type="molecule type" value="Genomic_DNA"/>
</dbReference>
<keyword evidence="3" id="KW-1003">Cell membrane</keyword>
<evidence type="ECO:0000256" key="11">
    <source>
        <dbReference type="ARBA" id="ARBA00037847"/>
    </source>
</evidence>
<evidence type="ECO:0000313" key="16">
    <source>
        <dbReference type="Proteomes" id="UP001489004"/>
    </source>
</evidence>
<dbReference type="PANTHER" id="PTHR48052:SF8">
    <property type="entry name" value="LRR RECEPTOR-LIKE SERINE_THREONINE-PROTEIN KINASE FLS2"/>
    <property type="match status" value="1"/>
</dbReference>
<feature type="compositionally biased region" description="Pro residues" evidence="12">
    <location>
        <begin position="587"/>
        <end position="605"/>
    </location>
</feature>
<feature type="compositionally biased region" description="Low complexity" evidence="12">
    <location>
        <begin position="1129"/>
        <end position="1143"/>
    </location>
</feature>
<comment type="subcellular location">
    <subcellularLocation>
        <location evidence="1">Cell membrane</location>
    </subcellularLocation>
    <subcellularLocation>
        <location evidence="2">Cytoplasm</location>
        <location evidence="2">Cytoskeleton</location>
        <location evidence="2">Cilium axoneme</location>
    </subcellularLocation>
    <subcellularLocation>
        <location evidence="11">Endomembrane system</location>
        <topology evidence="11">Single-pass membrane protein</topology>
    </subcellularLocation>
</comment>
<organism evidence="15 16">
    <name type="scientific">[Myrmecia] bisecta</name>
    <dbReference type="NCBI Taxonomy" id="41462"/>
    <lineage>
        <taxon>Eukaryota</taxon>
        <taxon>Viridiplantae</taxon>
        <taxon>Chlorophyta</taxon>
        <taxon>core chlorophytes</taxon>
        <taxon>Trebouxiophyceae</taxon>
        <taxon>Trebouxiales</taxon>
        <taxon>Trebouxiaceae</taxon>
        <taxon>Myrmecia</taxon>
    </lineage>
</organism>
<evidence type="ECO:0000256" key="13">
    <source>
        <dbReference type="SAM" id="Phobius"/>
    </source>
</evidence>
<name>A0AAW1PBN3_9CHLO</name>
<dbReference type="AlphaFoldDB" id="A0AAW1PBN3"/>
<evidence type="ECO:0000256" key="2">
    <source>
        <dbReference type="ARBA" id="ARBA00004430"/>
    </source>
</evidence>
<feature type="compositionally biased region" description="Gly residues" evidence="12">
    <location>
        <begin position="1201"/>
        <end position="1219"/>
    </location>
</feature>
<feature type="region of interest" description="Disordered" evidence="12">
    <location>
        <begin position="558"/>
        <end position="605"/>
    </location>
</feature>
<feature type="domain" description="Leucine-rich repeat-containing N-terminal plant-type" evidence="14">
    <location>
        <begin position="112"/>
        <end position="156"/>
    </location>
</feature>
<feature type="compositionally biased region" description="Basic and acidic residues" evidence="12">
    <location>
        <begin position="978"/>
        <end position="993"/>
    </location>
</feature>
<feature type="compositionally biased region" description="Low complexity" evidence="12">
    <location>
        <begin position="1152"/>
        <end position="1166"/>
    </location>
</feature>
<keyword evidence="7 13" id="KW-1133">Transmembrane helix</keyword>
<feature type="region of interest" description="Disordered" evidence="12">
    <location>
        <begin position="1097"/>
        <end position="1224"/>
    </location>
</feature>
<feature type="region of interest" description="Disordered" evidence="12">
    <location>
        <begin position="956"/>
        <end position="1076"/>
    </location>
</feature>
<evidence type="ECO:0000256" key="1">
    <source>
        <dbReference type="ARBA" id="ARBA00004236"/>
    </source>
</evidence>
<evidence type="ECO:0000256" key="12">
    <source>
        <dbReference type="SAM" id="MobiDB-lite"/>
    </source>
</evidence>
<reference evidence="15 16" key="1">
    <citation type="journal article" date="2024" name="Nat. Commun.">
        <title>Phylogenomics reveals the evolutionary origins of lichenization in chlorophyte algae.</title>
        <authorList>
            <person name="Puginier C."/>
            <person name="Libourel C."/>
            <person name="Otte J."/>
            <person name="Skaloud P."/>
            <person name="Haon M."/>
            <person name="Grisel S."/>
            <person name="Petersen M."/>
            <person name="Berrin J.G."/>
            <person name="Delaux P.M."/>
            <person name="Dal Grande F."/>
            <person name="Keller J."/>
        </authorList>
    </citation>
    <scope>NUCLEOTIDE SEQUENCE [LARGE SCALE GENOMIC DNA]</scope>
    <source>
        <strain evidence="15 16">SAG 2043</strain>
    </source>
</reference>
<feature type="compositionally biased region" description="Polar residues" evidence="12">
    <location>
        <begin position="1104"/>
        <end position="1116"/>
    </location>
</feature>
<evidence type="ECO:0000256" key="7">
    <source>
        <dbReference type="ARBA" id="ARBA00022989"/>
    </source>
</evidence>
<dbReference type="PANTHER" id="PTHR48052">
    <property type="entry name" value="UNNAMED PRODUCT"/>
    <property type="match status" value="1"/>
</dbReference>
<dbReference type="Pfam" id="PF00560">
    <property type="entry name" value="LRR_1"/>
    <property type="match status" value="1"/>
</dbReference>
<keyword evidence="5 13" id="KW-0812">Transmembrane</keyword>
<keyword evidence="6" id="KW-0732">Signal</keyword>
<protein>
    <recommendedName>
        <fullName evidence="14">Leucine-rich repeat-containing N-terminal plant-type domain-containing protein</fullName>
    </recommendedName>
</protein>
<dbReference type="InterPro" id="IPR032675">
    <property type="entry name" value="LRR_dom_sf"/>
</dbReference>
<dbReference type="GO" id="GO:0005930">
    <property type="term" value="C:axoneme"/>
    <property type="evidence" value="ECO:0007669"/>
    <property type="project" value="UniProtKB-SubCell"/>
</dbReference>
<accession>A0AAW1PBN3</accession>
<dbReference type="InterPro" id="IPR001611">
    <property type="entry name" value="Leu-rich_rpt"/>
</dbReference>
<evidence type="ECO:0000256" key="9">
    <source>
        <dbReference type="ARBA" id="ARBA00023170"/>
    </source>
</evidence>
<dbReference type="Gene3D" id="3.80.10.10">
    <property type="entry name" value="Ribonuclease Inhibitor"/>
    <property type="match status" value="1"/>
</dbReference>
<evidence type="ECO:0000313" key="15">
    <source>
        <dbReference type="EMBL" id="KAK9806297.1"/>
    </source>
</evidence>
<keyword evidence="9" id="KW-0675">Receptor</keyword>
<evidence type="ECO:0000256" key="10">
    <source>
        <dbReference type="ARBA" id="ARBA00023180"/>
    </source>
</evidence>
<feature type="compositionally biased region" description="Low complexity" evidence="12">
    <location>
        <begin position="559"/>
        <end position="572"/>
    </location>
</feature>
<feature type="compositionally biased region" description="Low complexity" evidence="12">
    <location>
        <begin position="996"/>
        <end position="1016"/>
    </location>
</feature>
<evidence type="ECO:0000256" key="5">
    <source>
        <dbReference type="ARBA" id="ARBA00022692"/>
    </source>
</evidence>
<sequence>MPKSSLALTEQARHQSQELTLSHAARMRVTETGGIAAAVRAGGLKVARAASGVVLRAGAAAVADSTGGMGRIQAVVCCVLCLSLWLAGGGDAQATATAGAAGAPTASLMGASPDGTVLLQFQQAINNFAGVRKRAGFAGWVAASNPCSGWSGVTCNAAGRVTDLDMSGWGLQGRLAPDLTSLAALRTLNLTDNLFSGGLPSDWGVPSAFANLAELKISLNPQLGGVLPPEWGLNGSFPKLQVLQVSESGIGGGLPEEWGYQGSFPSLTLLDLGANQIRGDLPASWATNGSFPKLQTLNILVNNLTGTLPPEWGADADGFPALKILDVSNNMLTGALPDAWGSLGFQGLQRLLVQNNNLTGGLPLSWGMPPRFADLNLLAAFGNKLSGAFPASWGEPGAFPSLKFLGLQPGNPDVCGAIPPRINATTVYVGRNSTGILLGGCQTPFQPIKPPAVAPVVPPAPVPAVIAPAPPSQPPLSSQPPASPPELPLVGPLQPALAVPSSVSSPARQPAVLAPSPIFLPALSSTDLPLSPVHPPLPAPSPAGLQPHAVAPFSLTLQATAPPSHPSTAPGPLVLQPDTPAVLAPTPDSPSLPPTPSLPPLEPPALAPTAASIGLVAPISPDVGPIVSPGLSSSLLPGSLNATAPPASPPPTPAMLPVVPSPAVQAPAAAAPAPLLASVPQPVFYQAAYNMSGAGLLDPSSAPKMVSALRKAMPNADNITLVSVADNSNSPLTARRLLQTSNTAAPAIVIQLNSSSRELSRQLGDLGLLNVTASRPTVLPANADGSLILQPTSPPAPSPRAAAPSPAPIPVAPASSGGGGGSNTAIIVGVVVGVLVGVVVLAGLLCYCCGWWPLRRRSADKAGKEDAELGGCCAALACCACWRHRRSGRDKEVASPAKPIVAGTPSTSPAKKALFVGDSAKKSPEKAVQTAADADEEPALTEAELRQLAALKGKAVATPERLPRPERVFAAAPPRRGPHNDDSAAEGRLRQLLRDPSGSSTPSGSTTGSEPGSASPEATLTSGLISPRSDRSRRSGRAPVAGQYAAAATCLDGRRGGNTNNSRSPGPAGRGRGRSRAHMLRRAIEFELARERQLLAEQARSDGQAVSPQRSASQGSRARPYPASPTPSSPVGSPIGSPVRSPSMQSTHSRQGGASAALARLGSSGSDLPRGGSSGQLRQALLRDMREQSSSSSSLTSLASGSGGVREGPSGSGSGGSGLGRARQEAALAARALHLMEQIEAGNMPRR</sequence>
<dbReference type="InterPro" id="IPR013210">
    <property type="entry name" value="LRR_N_plant-typ"/>
</dbReference>
<comment type="caution">
    <text evidence="15">The sequence shown here is derived from an EMBL/GenBank/DDBJ whole genome shotgun (WGS) entry which is preliminary data.</text>
</comment>
<dbReference type="GO" id="GO:0012505">
    <property type="term" value="C:endomembrane system"/>
    <property type="evidence" value="ECO:0007669"/>
    <property type="project" value="UniProtKB-SubCell"/>
</dbReference>
<evidence type="ECO:0000256" key="6">
    <source>
        <dbReference type="ARBA" id="ARBA00022729"/>
    </source>
</evidence>
<gene>
    <name evidence="15" type="ORF">WJX72_009102</name>
</gene>
<dbReference type="Pfam" id="PF08263">
    <property type="entry name" value="LRRNT_2"/>
    <property type="match status" value="1"/>
</dbReference>
<feature type="compositionally biased region" description="Low complexity" evidence="12">
    <location>
        <begin position="1189"/>
        <end position="1200"/>
    </location>
</feature>
<keyword evidence="10" id="KW-0325">Glycoprotein</keyword>
<feature type="region of interest" description="Disordered" evidence="12">
    <location>
        <begin position="917"/>
        <end position="939"/>
    </location>
</feature>
<feature type="region of interest" description="Disordered" evidence="12">
    <location>
        <begin position="468"/>
        <end position="489"/>
    </location>
</feature>
<dbReference type="SUPFAM" id="SSF52058">
    <property type="entry name" value="L domain-like"/>
    <property type="match status" value="1"/>
</dbReference>
<feature type="compositionally biased region" description="Pro residues" evidence="12">
    <location>
        <begin position="468"/>
        <end position="487"/>
    </location>
</feature>
<evidence type="ECO:0000256" key="3">
    <source>
        <dbReference type="ARBA" id="ARBA00022475"/>
    </source>
</evidence>
<keyword evidence="16" id="KW-1185">Reference proteome</keyword>
<proteinExistence type="predicted"/>
<feature type="region of interest" description="Disordered" evidence="12">
    <location>
        <begin position="784"/>
        <end position="815"/>
    </location>
</feature>
<evidence type="ECO:0000259" key="14">
    <source>
        <dbReference type="Pfam" id="PF08263"/>
    </source>
</evidence>
<dbReference type="Proteomes" id="UP001489004">
    <property type="component" value="Unassembled WGS sequence"/>
</dbReference>
<evidence type="ECO:0000256" key="4">
    <source>
        <dbReference type="ARBA" id="ARBA00022614"/>
    </source>
</evidence>
<evidence type="ECO:0000256" key="8">
    <source>
        <dbReference type="ARBA" id="ARBA00023136"/>
    </source>
</evidence>
<feature type="transmembrane region" description="Helical" evidence="13">
    <location>
        <begin position="825"/>
        <end position="854"/>
    </location>
</feature>
<keyword evidence="4" id="KW-0433">Leucine-rich repeat</keyword>
<dbReference type="GO" id="GO:0005886">
    <property type="term" value="C:plasma membrane"/>
    <property type="evidence" value="ECO:0007669"/>
    <property type="project" value="UniProtKB-SubCell"/>
</dbReference>
<keyword evidence="8 13" id="KW-0472">Membrane</keyword>